<gene>
    <name evidence="1" type="ORF">AVEN_105104_1</name>
</gene>
<name>A0A4Y2RLS2_ARAVE</name>
<protein>
    <submittedName>
        <fullName evidence="1">Uncharacterized protein</fullName>
    </submittedName>
</protein>
<organism evidence="1 2">
    <name type="scientific">Araneus ventricosus</name>
    <name type="common">Orbweaver spider</name>
    <name type="synonym">Epeira ventricosa</name>
    <dbReference type="NCBI Taxonomy" id="182803"/>
    <lineage>
        <taxon>Eukaryota</taxon>
        <taxon>Metazoa</taxon>
        <taxon>Ecdysozoa</taxon>
        <taxon>Arthropoda</taxon>
        <taxon>Chelicerata</taxon>
        <taxon>Arachnida</taxon>
        <taxon>Araneae</taxon>
        <taxon>Araneomorphae</taxon>
        <taxon>Entelegynae</taxon>
        <taxon>Araneoidea</taxon>
        <taxon>Araneidae</taxon>
        <taxon>Araneus</taxon>
    </lineage>
</organism>
<proteinExistence type="predicted"/>
<comment type="caution">
    <text evidence="1">The sequence shown here is derived from an EMBL/GenBank/DDBJ whole genome shotgun (WGS) entry which is preliminary data.</text>
</comment>
<dbReference type="AlphaFoldDB" id="A0A4Y2RLS2"/>
<accession>A0A4Y2RLS2</accession>
<evidence type="ECO:0000313" key="1">
    <source>
        <dbReference type="EMBL" id="GBN76772.1"/>
    </source>
</evidence>
<sequence length="98" mass="11216">MSSLTLHCIGSGGLVVHCTHVASHNPTSKSPGPVRRYVRRSWWPCHDSTPAYPPLWECCIQKLTNNVAVVWWSAVLLRGDTFWKLWNCRQLHHVNLDV</sequence>
<dbReference type="Proteomes" id="UP000499080">
    <property type="component" value="Unassembled WGS sequence"/>
</dbReference>
<evidence type="ECO:0000313" key="2">
    <source>
        <dbReference type="Proteomes" id="UP000499080"/>
    </source>
</evidence>
<reference evidence="1 2" key="1">
    <citation type="journal article" date="2019" name="Sci. Rep.">
        <title>Orb-weaving spider Araneus ventricosus genome elucidates the spidroin gene catalogue.</title>
        <authorList>
            <person name="Kono N."/>
            <person name="Nakamura H."/>
            <person name="Ohtoshi R."/>
            <person name="Moran D.A.P."/>
            <person name="Shinohara A."/>
            <person name="Yoshida Y."/>
            <person name="Fujiwara M."/>
            <person name="Mori M."/>
            <person name="Tomita M."/>
            <person name="Arakawa K."/>
        </authorList>
    </citation>
    <scope>NUCLEOTIDE SEQUENCE [LARGE SCALE GENOMIC DNA]</scope>
</reference>
<dbReference type="EMBL" id="BGPR01017639">
    <property type="protein sequence ID" value="GBN76772.1"/>
    <property type="molecule type" value="Genomic_DNA"/>
</dbReference>
<keyword evidence="2" id="KW-1185">Reference proteome</keyword>